<keyword evidence="4" id="KW-0862">Zinc</keyword>
<gene>
    <name evidence="8" type="ORF">BP6252_10406</name>
</gene>
<dbReference type="InterPro" id="IPR036291">
    <property type="entry name" value="NAD(P)-bd_dom_sf"/>
</dbReference>
<evidence type="ECO:0000256" key="4">
    <source>
        <dbReference type="ARBA" id="ARBA00022833"/>
    </source>
</evidence>
<dbReference type="AlphaFoldDB" id="A0A3D8QSH8"/>
<dbReference type="InterPro" id="IPR011032">
    <property type="entry name" value="GroES-like_sf"/>
</dbReference>
<keyword evidence="5" id="KW-0560">Oxidoreductase</keyword>
<dbReference type="InterPro" id="IPR020843">
    <property type="entry name" value="ER"/>
</dbReference>
<evidence type="ECO:0000259" key="7">
    <source>
        <dbReference type="SMART" id="SM00829"/>
    </source>
</evidence>
<dbReference type="SUPFAM" id="SSF51735">
    <property type="entry name" value="NAD(P)-binding Rossmann-fold domains"/>
    <property type="match status" value="1"/>
</dbReference>
<accession>A0A3D8QSH8</accession>
<dbReference type="EMBL" id="PDLM01000012">
    <property type="protein sequence ID" value="RDW64755.1"/>
    <property type="molecule type" value="Genomic_DNA"/>
</dbReference>
<feature type="domain" description="Enoyl reductase (ER)" evidence="7">
    <location>
        <begin position="25"/>
        <end position="349"/>
    </location>
</feature>
<proteinExistence type="inferred from homology"/>
<name>A0A3D8QSH8_9HELO</name>
<dbReference type="Pfam" id="PF00107">
    <property type="entry name" value="ADH_zinc_N"/>
    <property type="match status" value="1"/>
</dbReference>
<sequence>MASSALPEKMLAAQVVEFNKPYHINTIPVPKLLDEHDLLVKVAVASLCHTDGMVTSGIFKSKLPLVGSHEGAGTVVALGSSAKGFQPGDRVLCGVIYHRCGTCPDCQGPEQQQHYCAQESHLGILQDGSFAEYQIVDSREACRLPDNLSFQSAAPLACAGRTIWGGLARADLHAGETVAIVGAGGGLGHLGVQFAKALGLVVIAVDARDEALQLARECGADVLVDARQEKAKVVEEVMKVTGGRGADATLNLADHPSAAATSAAITKMHATVVQIAQPDEVVVPFHEFVFRDIKFHGSLLCSAGEAQKMLELVAKHGIKVKTNPFRGLKELSQAVELAHSGKMQGKPAILIDEEAIAQEKKSGLKMV</sequence>
<protein>
    <submittedName>
        <fullName evidence="8">Alcohol dehydrogenase-14</fullName>
    </submittedName>
</protein>
<evidence type="ECO:0000313" key="8">
    <source>
        <dbReference type="EMBL" id="RDW64755.1"/>
    </source>
</evidence>
<organism evidence="8 9">
    <name type="scientific">Coleophoma cylindrospora</name>
    <dbReference type="NCBI Taxonomy" id="1849047"/>
    <lineage>
        <taxon>Eukaryota</taxon>
        <taxon>Fungi</taxon>
        <taxon>Dikarya</taxon>
        <taxon>Ascomycota</taxon>
        <taxon>Pezizomycotina</taxon>
        <taxon>Leotiomycetes</taxon>
        <taxon>Helotiales</taxon>
        <taxon>Dermateaceae</taxon>
        <taxon>Coleophoma</taxon>
    </lineage>
</organism>
<comment type="caution">
    <text evidence="8">The sequence shown here is derived from an EMBL/GenBank/DDBJ whole genome shotgun (WGS) entry which is preliminary data.</text>
</comment>
<reference evidence="8 9" key="1">
    <citation type="journal article" date="2018" name="IMA Fungus">
        <title>IMA Genome-F 9: Draft genome sequence of Annulohypoxylon stygium, Aspergillus mulundensis, Berkeleyomyces basicola (syn. Thielaviopsis basicola), Ceratocystis smalleyi, two Cercospora beticola strains, Coleophoma cylindrospora, Fusarium fracticaudum, Phialophora cf. hyalina, and Morchella septimelata.</title>
        <authorList>
            <person name="Wingfield B.D."/>
            <person name="Bills G.F."/>
            <person name="Dong Y."/>
            <person name="Huang W."/>
            <person name="Nel W.J."/>
            <person name="Swalarsk-Parry B.S."/>
            <person name="Vaghefi N."/>
            <person name="Wilken P.M."/>
            <person name="An Z."/>
            <person name="de Beer Z.W."/>
            <person name="De Vos L."/>
            <person name="Chen L."/>
            <person name="Duong T.A."/>
            <person name="Gao Y."/>
            <person name="Hammerbacher A."/>
            <person name="Kikkert J.R."/>
            <person name="Li Y."/>
            <person name="Li H."/>
            <person name="Li K."/>
            <person name="Li Q."/>
            <person name="Liu X."/>
            <person name="Ma X."/>
            <person name="Naidoo K."/>
            <person name="Pethybridge S.J."/>
            <person name="Sun J."/>
            <person name="Steenkamp E.T."/>
            <person name="van der Nest M.A."/>
            <person name="van Wyk S."/>
            <person name="Wingfield M.J."/>
            <person name="Xiong C."/>
            <person name="Yue Q."/>
            <person name="Zhang X."/>
        </authorList>
    </citation>
    <scope>NUCLEOTIDE SEQUENCE [LARGE SCALE GENOMIC DNA]</scope>
    <source>
        <strain evidence="8 9">BP6252</strain>
    </source>
</reference>
<evidence type="ECO:0000256" key="6">
    <source>
        <dbReference type="ARBA" id="ARBA00023027"/>
    </source>
</evidence>
<dbReference type="STRING" id="1849047.A0A3D8QSH8"/>
<keyword evidence="9" id="KW-1185">Reference proteome</keyword>
<dbReference type="Proteomes" id="UP000256645">
    <property type="component" value="Unassembled WGS sequence"/>
</dbReference>
<dbReference type="GO" id="GO:0005737">
    <property type="term" value="C:cytoplasm"/>
    <property type="evidence" value="ECO:0007669"/>
    <property type="project" value="TreeGrafter"/>
</dbReference>
<evidence type="ECO:0000256" key="3">
    <source>
        <dbReference type="ARBA" id="ARBA00022723"/>
    </source>
</evidence>
<evidence type="ECO:0000256" key="1">
    <source>
        <dbReference type="ARBA" id="ARBA00001947"/>
    </source>
</evidence>
<dbReference type="InterPro" id="IPR013149">
    <property type="entry name" value="ADH-like_C"/>
</dbReference>
<evidence type="ECO:0000313" key="9">
    <source>
        <dbReference type="Proteomes" id="UP000256645"/>
    </source>
</evidence>
<dbReference type="OrthoDB" id="256333at2759"/>
<dbReference type="FunFam" id="3.40.50.720:FF:000039">
    <property type="entry name" value="Alcohol dehydrogenase AdhP"/>
    <property type="match status" value="1"/>
</dbReference>
<dbReference type="SUPFAM" id="SSF50129">
    <property type="entry name" value="GroES-like"/>
    <property type="match status" value="1"/>
</dbReference>
<comment type="cofactor">
    <cofactor evidence="1">
        <name>Zn(2+)</name>
        <dbReference type="ChEBI" id="CHEBI:29105"/>
    </cofactor>
</comment>
<evidence type="ECO:0000256" key="2">
    <source>
        <dbReference type="ARBA" id="ARBA00008072"/>
    </source>
</evidence>
<dbReference type="Pfam" id="PF08240">
    <property type="entry name" value="ADH_N"/>
    <property type="match status" value="1"/>
</dbReference>
<dbReference type="GO" id="GO:0004022">
    <property type="term" value="F:alcohol dehydrogenase (NAD+) activity"/>
    <property type="evidence" value="ECO:0007669"/>
    <property type="project" value="TreeGrafter"/>
</dbReference>
<dbReference type="PANTHER" id="PTHR42940:SF8">
    <property type="entry name" value="VACUOLAR PROTEIN SORTING-ASSOCIATED PROTEIN 11"/>
    <property type="match status" value="1"/>
</dbReference>
<comment type="similarity">
    <text evidence="2">Belongs to the zinc-containing alcohol dehydrogenase family.</text>
</comment>
<evidence type="ECO:0000256" key="5">
    <source>
        <dbReference type="ARBA" id="ARBA00023002"/>
    </source>
</evidence>
<keyword evidence="6" id="KW-0520">NAD</keyword>
<dbReference type="SMART" id="SM00829">
    <property type="entry name" value="PKS_ER"/>
    <property type="match status" value="1"/>
</dbReference>
<dbReference type="Gene3D" id="3.90.180.10">
    <property type="entry name" value="Medium-chain alcohol dehydrogenases, catalytic domain"/>
    <property type="match status" value="1"/>
</dbReference>
<dbReference type="GO" id="GO:0046872">
    <property type="term" value="F:metal ion binding"/>
    <property type="evidence" value="ECO:0007669"/>
    <property type="project" value="UniProtKB-KW"/>
</dbReference>
<dbReference type="Gene3D" id="3.40.50.720">
    <property type="entry name" value="NAD(P)-binding Rossmann-like Domain"/>
    <property type="match status" value="1"/>
</dbReference>
<keyword evidence="3" id="KW-0479">Metal-binding</keyword>
<dbReference type="PANTHER" id="PTHR42940">
    <property type="entry name" value="ALCOHOL DEHYDROGENASE 1-RELATED"/>
    <property type="match status" value="1"/>
</dbReference>
<dbReference type="InterPro" id="IPR013154">
    <property type="entry name" value="ADH-like_N"/>
</dbReference>